<keyword evidence="1" id="KW-1133">Transmembrane helix</keyword>
<sequence length="601" mass="69216">MSLNDRNSSKLKQLLICIVAVFALFWGLSKIFVILLVSPDDIAYQKILSGTTTGTPDGHAYFLRYPLGLLISLLYRIYDGISWYQIFLIGSLAVSVFLVLSRVIIVAKEKKAGYFILALILVSILYAADIVHLEWTATAGVIGGTAVFRYVTIPQKLSVKKSIREYGICILLYAFCFCLRNTVAYMMAPLIVVCWLYKLYNINKNKSFKTNKIKKFASNPENRRNVYFIATMLLVVVCIMVVHKIGYGSKEWQDYKYYNRDRSTLMDYYGYPDYETYKNVYDHSGISYEAYLLMSEDYNLVIPCDDFKEMDIKEIAKISKKEGSKDFFSRIEKAGTDLKDIMSGSKYLSYNLLAAVILFFCFINYKEMDSTDLLYMITCVGWGMLMVFYLSFAGRLPDRVIKCIYDGVIMVLFGNAFNYWSGHRKDSAGNGQKFVRCIVFILGIMALGIIGKNALKDIRNKNESANRKSLAYGEVLKYCAENEDNIYLRDFYSFSQRGEQFMDESYNVGNYLGSGGWSYNSPIYRDMLKGLDCENFNEALITKDNIYYIVLKNRSNAVTRRLNRYFVHENMPVRAIQEEEFDTEYETVSVIHFVPDDSLEK</sequence>
<feature type="transmembrane region" description="Helical" evidence="1">
    <location>
        <begin position="433"/>
        <end position="451"/>
    </location>
</feature>
<keyword evidence="1" id="KW-0812">Transmembrane</keyword>
<evidence type="ECO:0008006" key="4">
    <source>
        <dbReference type="Google" id="ProtNLM"/>
    </source>
</evidence>
<accession>A0A1T4NIK9</accession>
<keyword evidence="1" id="KW-0472">Membrane</keyword>
<name>A0A1T4NIK9_9FIRM</name>
<evidence type="ECO:0000256" key="1">
    <source>
        <dbReference type="SAM" id="Phobius"/>
    </source>
</evidence>
<reference evidence="2 3" key="1">
    <citation type="submission" date="2017-02" db="EMBL/GenBank/DDBJ databases">
        <authorList>
            <person name="Peterson S.W."/>
        </authorList>
    </citation>
    <scope>NUCLEOTIDE SEQUENCE [LARGE SCALE GENOMIC DNA]</scope>
    <source>
        <strain evidence="2 3">ATCC 17233</strain>
    </source>
</reference>
<dbReference type="Proteomes" id="UP000189857">
    <property type="component" value="Unassembled WGS sequence"/>
</dbReference>
<dbReference type="OrthoDB" id="1995137at2"/>
<feature type="transmembrane region" description="Helical" evidence="1">
    <location>
        <begin position="404"/>
        <end position="421"/>
    </location>
</feature>
<evidence type="ECO:0000313" key="3">
    <source>
        <dbReference type="Proteomes" id="UP000189857"/>
    </source>
</evidence>
<keyword evidence="3" id="KW-1185">Reference proteome</keyword>
<feature type="transmembrane region" description="Helical" evidence="1">
    <location>
        <begin position="58"/>
        <end position="78"/>
    </location>
</feature>
<protein>
    <recommendedName>
        <fullName evidence="4">Dolichyl-phosphate-mannose-protein mannosyltransferase</fullName>
    </recommendedName>
</protein>
<dbReference type="RefSeq" id="WP_078787438.1">
    <property type="nucleotide sequence ID" value="NZ_CAJOJK010000023.1"/>
</dbReference>
<dbReference type="EMBL" id="FUXA01000009">
    <property type="protein sequence ID" value="SJZ78877.1"/>
    <property type="molecule type" value="Genomic_DNA"/>
</dbReference>
<feature type="transmembrane region" description="Helical" evidence="1">
    <location>
        <begin position="112"/>
        <end position="128"/>
    </location>
</feature>
<feature type="transmembrane region" description="Helical" evidence="1">
    <location>
        <begin position="13"/>
        <end position="37"/>
    </location>
</feature>
<feature type="transmembrane region" description="Helical" evidence="1">
    <location>
        <begin position="226"/>
        <end position="247"/>
    </location>
</feature>
<dbReference type="AlphaFoldDB" id="A0A1T4NIK9"/>
<feature type="transmembrane region" description="Helical" evidence="1">
    <location>
        <begin position="373"/>
        <end position="392"/>
    </location>
</feature>
<feature type="transmembrane region" description="Helical" evidence="1">
    <location>
        <begin position="347"/>
        <end position="367"/>
    </location>
</feature>
<gene>
    <name evidence="2" type="ORF">SAMN02745110_01595</name>
</gene>
<feature type="transmembrane region" description="Helical" evidence="1">
    <location>
        <begin position="84"/>
        <end position="105"/>
    </location>
</feature>
<proteinExistence type="predicted"/>
<evidence type="ECO:0000313" key="2">
    <source>
        <dbReference type="EMBL" id="SJZ78877.1"/>
    </source>
</evidence>
<organism evidence="2 3">
    <name type="scientific">Eubacterium ruminantium</name>
    <dbReference type="NCBI Taxonomy" id="42322"/>
    <lineage>
        <taxon>Bacteria</taxon>
        <taxon>Bacillati</taxon>
        <taxon>Bacillota</taxon>
        <taxon>Clostridia</taxon>
        <taxon>Eubacteriales</taxon>
        <taxon>Eubacteriaceae</taxon>
        <taxon>Eubacterium</taxon>
    </lineage>
</organism>
<feature type="transmembrane region" description="Helical" evidence="1">
    <location>
        <begin position="171"/>
        <end position="198"/>
    </location>
</feature>
<feature type="transmembrane region" description="Helical" evidence="1">
    <location>
        <begin position="134"/>
        <end position="151"/>
    </location>
</feature>